<dbReference type="SMART" id="SM00347">
    <property type="entry name" value="HTH_MARR"/>
    <property type="match status" value="1"/>
</dbReference>
<dbReference type="AlphaFoldDB" id="A0A895Y6P5"/>
<dbReference type="InterPro" id="IPR036390">
    <property type="entry name" value="WH_DNA-bd_sf"/>
</dbReference>
<name>A0A895Y6P5_9ACTN</name>
<gene>
    <name evidence="3" type="ORF">JQS43_15440</name>
</gene>
<dbReference type="PANTHER" id="PTHR33164">
    <property type="entry name" value="TRANSCRIPTIONAL REGULATOR, MARR FAMILY"/>
    <property type="match status" value="1"/>
</dbReference>
<dbReference type="GO" id="GO:0006950">
    <property type="term" value="P:response to stress"/>
    <property type="evidence" value="ECO:0007669"/>
    <property type="project" value="TreeGrafter"/>
</dbReference>
<proteinExistence type="predicted"/>
<feature type="region of interest" description="Disordered" evidence="1">
    <location>
        <begin position="1"/>
        <end position="29"/>
    </location>
</feature>
<dbReference type="PRINTS" id="PR00598">
    <property type="entry name" value="HTHMARR"/>
</dbReference>
<dbReference type="PANTHER" id="PTHR33164:SF104">
    <property type="entry name" value="TRANSCRIPTIONAL REGULATORY PROTEIN"/>
    <property type="match status" value="1"/>
</dbReference>
<organism evidence="3 4">
    <name type="scientific">Natronosporangium hydrolyticum</name>
    <dbReference type="NCBI Taxonomy" id="2811111"/>
    <lineage>
        <taxon>Bacteria</taxon>
        <taxon>Bacillati</taxon>
        <taxon>Actinomycetota</taxon>
        <taxon>Actinomycetes</taxon>
        <taxon>Micromonosporales</taxon>
        <taxon>Micromonosporaceae</taxon>
        <taxon>Natronosporangium</taxon>
    </lineage>
</organism>
<dbReference type="InterPro" id="IPR036388">
    <property type="entry name" value="WH-like_DNA-bd_sf"/>
</dbReference>
<feature type="domain" description="HTH marR-type" evidence="2">
    <location>
        <begin position="35"/>
        <end position="170"/>
    </location>
</feature>
<dbReference type="GO" id="GO:0003700">
    <property type="term" value="F:DNA-binding transcription factor activity"/>
    <property type="evidence" value="ECO:0007669"/>
    <property type="project" value="InterPro"/>
</dbReference>
<reference evidence="3" key="1">
    <citation type="submission" date="2021-02" db="EMBL/GenBank/DDBJ databases">
        <title>Natrosporangium hydrolyticum gen. nov., sp. nov, a haloalkaliphilic actinobacterium from a soda solonchak soil.</title>
        <authorList>
            <person name="Sorokin D.Y."/>
            <person name="Khijniak T.V."/>
            <person name="Zakharycheva A.P."/>
            <person name="Boueva O.V."/>
            <person name="Ariskina E.V."/>
            <person name="Hahnke R.L."/>
            <person name="Bunk B."/>
            <person name="Sproer C."/>
            <person name="Schumann P."/>
            <person name="Evtushenko L.I."/>
            <person name="Kublanov I.V."/>
        </authorList>
    </citation>
    <scope>NUCLEOTIDE SEQUENCE</scope>
    <source>
        <strain evidence="3">DSM 106523</strain>
    </source>
</reference>
<dbReference type="Pfam" id="PF12802">
    <property type="entry name" value="MarR_2"/>
    <property type="match status" value="1"/>
</dbReference>
<protein>
    <submittedName>
        <fullName evidence="3">MarR family transcriptional regulator</fullName>
    </submittedName>
</protein>
<keyword evidence="4" id="KW-1185">Reference proteome</keyword>
<evidence type="ECO:0000313" key="4">
    <source>
        <dbReference type="Proteomes" id="UP000662857"/>
    </source>
</evidence>
<dbReference type="InterPro" id="IPR039422">
    <property type="entry name" value="MarR/SlyA-like"/>
</dbReference>
<dbReference type="KEGG" id="nhy:JQS43_15440"/>
<accession>A0A895Y6P5</accession>
<evidence type="ECO:0000313" key="3">
    <source>
        <dbReference type="EMBL" id="QSB13041.1"/>
    </source>
</evidence>
<sequence length="183" mass="19591">MAHDSTATDPVPSPDQVDEITEAWRRERPATPVESIQVITRITRLAKLFADDRRRTLGQLGIDSATLDLLATLRRAGPPYQLSPGQLAQRALVSAGAVSQRVARAQRSGLVARQPAGGDGRGVLVTLTAAGHALVERTVDELLRHEETLLAPLTAPQRKQLAATLRALLTQLSAARSEPPAGH</sequence>
<dbReference type="SUPFAM" id="SSF46785">
    <property type="entry name" value="Winged helix' DNA-binding domain"/>
    <property type="match status" value="1"/>
</dbReference>
<dbReference type="RefSeq" id="WP_239675102.1">
    <property type="nucleotide sequence ID" value="NZ_CP070499.1"/>
</dbReference>
<dbReference type="Gene3D" id="1.10.10.10">
    <property type="entry name" value="Winged helix-like DNA-binding domain superfamily/Winged helix DNA-binding domain"/>
    <property type="match status" value="1"/>
</dbReference>
<evidence type="ECO:0000256" key="1">
    <source>
        <dbReference type="SAM" id="MobiDB-lite"/>
    </source>
</evidence>
<evidence type="ECO:0000259" key="2">
    <source>
        <dbReference type="PROSITE" id="PS50995"/>
    </source>
</evidence>
<dbReference type="Proteomes" id="UP000662857">
    <property type="component" value="Chromosome"/>
</dbReference>
<dbReference type="EMBL" id="CP070499">
    <property type="protein sequence ID" value="QSB13041.1"/>
    <property type="molecule type" value="Genomic_DNA"/>
</dbReference>
<dbReference type="PROSITE" id="PS50995">
    <property type="entry name" value="HTH_MARR_2"/>
    <property type="match status" value="1"/>
</dbReference>
<dbReference type="InterPro" id="IPR000835">
    <property type="entry name" value="HTH_MarR-typ"/>
</dbReference>